<reference evidence="3 5" key="1">
    <citation type="journal article" date="2017" name="Nature">
        <title>The sunflower genome provides insights into oil metabolism, flowering and Asterid evolution.</title>
        <authorList>
            <person name="Badouin H."/>
            <person name="Gouzy J."/>
            <person name="Grassa C.J."/>
            <person name="Murat F."/>
            <person name="Staton S.E."/>
            <person name="Cottret L."/>
            <person name="Lelandais-Briere C."/>
            <person name="Owens G.L."/>
            <person name="Carrere S."/>
            <person name="Mayjonade B."/>
            <person name="Legrand L."/>
            <person name="Gill N."/>
            <person name="Kane N.C."/>
            <person name="Bowers J.E."/>
            <person name="Hubner S."/>
            <person name="Bellec A."/>
            <person name="Berard A."/>
            <person name="Berges H."/>
            <person name="Blanchet N."/>
            <person name="Boniface M.C."/>
            <person name="Brunel D."/>
            <person name="Catrice O."/>
            <person name="Chaidir N."/>
            <person name="Claudel C."/>
            <person name="Donnadieu C."/>
            <person name="Faraut T."/>
            <person name="Fievet G."/>
            <person name="Helmstetter N."/>
            <person name="King M."/>
            <person name="Knapp S.J."/>
            <person name="Lai Z."/>
            <person name="Le Paslier M.C."/>
            <person name="Lippi Y."/>
            <person name="Lorenzon L."/>
            <person name="Mandel J.R."/>
            <person name="Marage G."/>
            <person name="Marchand G."/>
            <person name="Marquand E."/>
            <person name="Bret-Mestries E."/>
            <person name="Morien E."/>
            <person name="Nambeesan S."/>
            <person name="Nguyen T."/>
            <person name="Pegot-Espagnet P."/>
            <person name="Pouilly N."/>
            <person name="Raftis F."/>
            <person name="Sallet E."/>
            <person name="Schiex T."/>
            <person name="Thomas J."/>
            <person name="Vandecasteele C."/>
            <person name="Vares D."/>
            <person name="Vear F."/>
            <person name="Vautrin S."/>
            <person name="Crespi M."/>
            <person name="Mangin B."/>
            <person name="Burke J.M."/>
            <person name="Salse J."/>
            <person name="Munos S."/>
            <person name="Vincourt P."/>
            <person name="Rieseberg L.H."/>
            <person name="Langlade N.B."/>
        </authorList>
    </citation>
    <scope>NUCLEOTIDE SEQUENCE [LARGE SCALE GENOMIC DNA]</scope>
    <source>
        <strain evidence="5">cv. SF193</strain>
        <tissue evidence="3">Leaves</tissue>
    </source>
</reference>
<reference evidence="3" key="3">
    <citation type="submission" date="2020-06" db="EMBL/GenBank/DDBJ databases">
        <title>Helianthus annuus Genome sequencing and assembly Release 2.</title>
        <authorList>
            <person name="Gouzy J."/>
            <person name="Langlade N."/>
            <person name="Munos S."/>
        </authorList>
    </citation>
    <scope>NUCLEOTIDE SEQUENCE</scope>
    <source>
        <tissue evidence="3">Leaves</tissue>
    </source>
</reference>
<organism evidence="4 5">
    <name type="scientific">Helianthus annuus</name>
    <name type="common">Common sunflower</name>
    <dbReference type="NCBI Taxonomy" id="4232"/>
    <lineage>
        <taxon>Eukaryota</taxon>
        <taxon>Viridiplantae</taxon>
        <taxon>Streptophyta</taxon>
        <taxon>Embryophyta</taxon>
        <taxon>Tracheophyta</taxon>
        <taxon>Spermatophyta</taxon>
        <taxon>Magnoliopsida</taxon>
        <taxon>eudicotyledons</taxon>
        <taxon>Gunneridae</taxon>
        <taxon>Pentapetalae</taxon>
        <taxon>asterids</taxon>
        <taxon>campanulids</taxon>
        <taxon>Asterales</taxon>
        <taxon>Asteraceae</taxon>
        <taxon>Asteroideae</taxon>
        <taxon>Heliantheae alliance</taxon>
        <taxon>Heliantheae</taxon>
        <taxon>Helianthus</taxon>
    </lineage>
</organism>
<dbReference type="InParanoid" id="A0A251VLS3"/>
<dbReference type="Gramene" id="mRNA:HanXRQr2_Chr01g0005561">
    <property type="protein sequence ID" value="mRNA:HanXRQr2_Chr01g0005561"/>
    <property type="gene ID" value="HanXRQr2_Chr01g0005561"/>
</dbReference>
<dbReference type="EMBL" id="MNCJ02000316">
    <property type="protein sequence ID" value="KAF5820735.1"/>
    <property type="molecule type" value="Genomic_DNA"/>
</dbReference>
<evidence type="ECO:0000313" key="3">
    <source>
        <dbReference type="EMBL" id="KAF5820735.1"/>
    </source>
</evidence>
<dbReference type="Proteomes" id="UP000215914">
    <property type="component" value="Chromosome 1"/>
</dbReference>
<accession>A0A251VLS3</accession>
<dbReference type="PANTHER" id="PTHR33565:SF2">
    <property type="entry name" value="DORMANCY-ASSOCIATED PROTEIN 1"/>
    <property type="match status" value="1"/>
</dbReference>
<name>A0A251VLS3_HELAN</name>
<dbReference type="Pfam" id="PF05564">
    <property type="entry name" value="Auxin_repressed"/>
    <property type="match status" value="1"/>
</dbReference>
<evidence type="ECO:0000256" key="2">
    <source>
        <dbReference type="SAM" id="MobiDB-lite"/>
    </source>
</evidence>
<dbReference type="PANTHER" id="PTHR33565">
    <property type="entry name" value="DORMANCY-ASSOCIATED PROTEIN 1"/>
    <property type="match status" value="1"/>
</dbReference>
<evidence type="ECO:0000313" key="5">
    <source>
        <dbReference type="Proteomes" id="UP000215914"/>
    </source>
</evidence>
<dbReference type="InterPro" id="IPR008406">
    <property type="entry name" value="DRM/ARP"/>
</dbReference>
<sequence>MVLFDQMWDEVVAGPQPNRGLGKLRKLATFSGREEGSSSHPGSLSMPSSPTTPGTPTSTSPTGARKENVWRSVFNPGSNSATKDIGSKRFDNTNPGSPTVYDWLYSGDSRSKYR</sequence>
<evidence type="ECO:0000256" key="1">
    <source>
        <dbReference type="ARBA" id="ARBA00010502"/>
    </source>
</evidence>
<dbReference type="AlphaFoldDB" id="A0A251VLS3"/>
<dbReference type="EMBL" id="CM007890">
    <property type="protein sequence ID" value="OTG36093.1"/>
    <property type="molecule type" value="Genomic_DNA"/>
</dbReference>
<protein>
    <submittedName>
        <fullName evidence="3">Dormancy/auxin associated protein</fullName>
    </submittedName>
    <submittedName>
        <fullName evidence="4">Putative dormancy-associated protein-like 1</fullName>
    </submittedName>
</protein>
<evidence type="ECO:0000313" key="4">
    <source>
        <dbReference type="EMBL" id="OTG36093.1"/>
    </source>
</evidence>
<proteinExistence type="inferred from homology"/>
<comment type="similarity">
    <text evidence="1">Belongs to the DRM1/ARP family.</text>
</comment>
<gene>
    <name evidence="4" type="primary">DRM1</name>
    <name evidence="4" type="ORF">HannXRQ_Chr01g0003821</name>
    <name evidence="3" type="ORF">HanXRQr2_Chr01g0005561</name>
</gene>
<feature type="region of interest" description="Disordered" evidence="2">
    <location>
        <begin position="30"/>
        <end position="114"/>
    </location>
</feature>
<keyword evidence="5" id="KW-1185">Reference proteome</keyword>
<feature type="compositionally biased region" description="Low complexity" evidence="2">
    <location>
        <begin position="38"/>
        <end position="63"/>
    </location>
</feature>
<reference evidence="4" key="2">
    <citation type="submission" date="2017-02" db="EMBL/GenBank/DDBJ databases">
        <title>Sunflower complete genome.</title>
        <authorList>
            <person name="Langlade N."/>
            <person name="Munos S."/>
        </authorList>
    </citation>
    <scope>NUCLEOTIDE SEQUENCE [LARGE SCALE GENOMIC DNA]</scope>
    <source>
        <tissue evidence="4">Leaves</tissue>
    </source>
</reference>
<dbReference type="OMA" id="QENIWRS"/>